<dbReference type="GO" id="GO:0008681">
    <property type="term" value="F:2-octaprenyl-6-methoxyphenol hydroxylase activity"/>
    <property type="evidence" value="ECO:0007669"/>
    <property type="project" value="InterPro"/>
</dbReference>
<dbReference type="UniPathway" id="UPA00232"/>
<keyword evidence="10" id="KW-1185">Reference proteome</keyword>
<name>Q0A5K4_ALKEH</name>
<dbReference type="GO" id="GO:0006744">
    <property type="term" value="P:ubiquinone biosynthetic process"/>
    <property type="evidence" value="ECO:0007669"/>
    <property type="project" value="UniProtKB-UniPathway"/>
</dbReference>
<comment type="cofactor">
    <cofactor evidence="1">
        <name>FAD</name>
        <dbReference type="ChEBI" id="CHEBI:57692"/>
    </cofactor>
</comment>
<evidence type="ECO:0000256" key="4">
    <source>
        <dbReference type="ARBA" id="ARBA00022630"/>
    </source>
</evidence>
<evidence type="ECO:0000256" key="3">
    <source>
        <dbReference type="ARBA" id="ARBA00005349"/>
    </source>
</evidence>
<dbReference type="InterPro" id="IPR036188">
    <property type="entry name" value="FAD/NAD-bd_sf"/>
</dbReference>
<evidence type="ECO:0000256" key="5">
    <source>
        <dbReference type="ARBA" id="ARBA00022827"/>
    </source>
</evidence>
<dbReference type="Gene3D" id="3.50.50.60">
    <property type="entry name" value="FAD/NAD(P)-binding domain"/>
    <property type="match status" value="2"/>
</dbReference>
<dbReference type="OrthoDB" id="9769565at2"/>
<dbReference type="NCBIfam" id="TIGR01984">
    <property type="entry name" value="UbiH"/>
    <property type="match status" value="1"/>
</dbReference>
<keyword evidence="4" id="KW-0285">Flavoprotein</keyword>
<evidence type="ECO:0000313" key="9">
    <source>
        <dbReference type="EMBL" id="ABI57883.1"/>
    </source>
</evidence>
<protein>
    <submittedName>
        <fullName evidence="9">2-octaprenyl-3-methyl-6-methoxy-1,4-benzoquinol hydroxylase</fullName>
        <ecNumber evidence="9">1.14.13.-</ecNumber>
    </submittedName>
</protein>
<proteinExistence type="inferred from homology"/>
<dbReference type="PROSITE" id="PS51257">
    <property type="entry name" value="PROKAR_LIPOPROTEIN"/>
    <property type="match status" value="1"/>
</dbReference>
<dbReference type="InterPro" id="IPR002938">
    <property type="entry name" value="FAD-bd"/>
</dbReference>
<evidence type="ECO:0000259" key="8">
    <source>
        <dbReference type="Pfam" id="PF01494"/>
    </source>
</evidence>
<evidence type="ECO:0000313" key="10">
    <source>
        <dbReference type="Proteomes" id="UP000001962"/>
    </source>
</evidence>
<dbReference type="PANTHER" id="PTHR43876">
    <property type="entry name" value="UBIQUINONE BIOSYNTHESIS MONOOXYGENASE COQ6, MITOCHONDRIAL"/>
    <property type="match status" value="1"/>
</dbReference>
<evidence type="ECO:0000256" key="7">
    <source>
        <dbReference type="ARBA" id="ARBA00023033"/>
    </source>
</evidence>
<dbReference type="InterPro" id="IPR011295">
    <property type="entry name" value="UbiH"/>
</dbReference>
<dbReference type="Pfam" id="PF01494">
    <property type="entry name" value="FAD_binding_3"/>
    <property type="match status" value="1"/>
</dbReference>
<keyword evidence="7" id="KW-0503">Monooxygenase</keyword>
<dbReference type="KEGG" id="aeh:Mlg_2543"/>
<dbReference type="InterPro" id="IPR051205">
    <property type="entry name" value="UbiH/COQ6_monooxygenase"/>
</dbReference>
<keyword evidence="5" id="KW-0274">FAD</keyword>
<dbReference type="EC" id="1.14.13.-" evidence="9"/>
<dbReference type="EMBL" id="CP000453">
    <property type="protein sequence ID" value="ABI57883.1"/>
    <property type="molecule type" value="Genomic_DNA"/>
</dbReference>
<dbReference type="PRINTS" id="PR00420">
    <property type="entry name" value="RNGMNOXGNASE"/>
</dbReference>
<dbReference type="eggNOG" id="COG0654">
    <property type="taxonomic scope" value="Bacteria"/>
</dbReference>
<keyword evidence="6 9" id="KW-0560">Oxidoreductase</keyword>
<comment type="pathway">
    <text evidence="2">Cofactor biosynthesis; ubiquinone biosynthesis.</text>
</comment>
<dbReference type="GO" id="GO:0071949">
    <property type="term" value="F:FAD binding"/>
    <property type="evidence" value="ECO:0007669"/>
    <property type="project" value="InterPro"/>
</dbReference>
<dbReference type="Proteomes" id="UP000001962">
    <property type="component" value="Chromosome"/>
</dbReference>
<dbReference type="InterPro" id="IPR010971">
    <property type="entry name" value="UbiH/COQ6"/>
</dbReference>
<accession>Q0A5K4</accession>
<comment type="similarity">
    <text evidence="3">Belongs to the UbiH/COQ6 family.</text>
</comment>
<evidence type="ECO:0000256" key="2">
    <source>
        <dbReference type="ARBA" id="ARBA00004749"/>
    </source>
</evidence>
<organism evidence="9 10">
    <name type="scientific">Alkalilimnicola ehrlichii (strain ATCC BAA-1101 / DSM 17681 / MLHE-1)</name>
    <dbReference type="NCBI Taxonomy" id="187272"/>
    <lineage>
        <taxon>Bacteria</taxon>
        <taxon>Pseudomonadati</taxon>
        <taxon>Pseudomonadota</taxon>
        <taxon>Gammaproteobacteria</taxon>
        <taxon>Chromatiales</taxon>
        <taxon>Ectothiorhodospiraceae</taxon>
        <taxon>Alkalilimnicola</taxon>
    </lineage>
</organism>
<dbReference type="RefSeq" id="WP_011630276.1">
    <property type="nucleotide sequence ID" value="NC_008340.1"/>
</dbReference>
<dbReference type="NCBIfam" id="NF004356">
    <property type="entry name" value="PRK05732.1"/>
    <property type="match status" value="1"/>
</dbReference>
<reference evidence="10" key="1">
    <citation type="submission" date="2006-08" db="EMBL/GenBank/DDBJ databases">
        <title>Complete sequence of Alkalilimnicola ehrilichei MLHE-1.</title>
        <authorList>
            <person name="Copeland A."/>
            <person name="Lucas S."/>
            <person name="Lapidus A."/>
            <person name="Barry K."/>
            <person name="Detter J.C."/>
            <person name="Glavina del Rio T."/>
            <person name="Hammon N."/>
            <person name="Israni S."/>
            <person name="Dalin E."/>
            <person name="Tice H."/>
            <person name="Pitluck S."/>
            <person name="Sims D."/>
            <person name="Brettin T."/>
            <person name="Bruce D."/>
            <person name="Han C."/>
            <person name="Tapia R."/>
            <person name="Gilna P."/>
            <person name="Schmutz J."/>
            <person name="Larimer F."/>
            <person name="Land M."/>
            <person name="Hauser L."/>
            <person name="Kyrpides N."/>
            <person name="Mikhailova N."/>
            <person name="Oremland R.S."/>
            <person name="Hoeft S.E."/>
            <person name="Switzer-Blum J."/>
            <person name="Kulp T."/>
            <person name="King G."/>
            <person name="Tabita R."/>
            <person name="Witte B."/>
            <person name="Santini J.M."/>
            <person name="Basu P."/>
            <person name="Hollibaugh J.T."/>
            <person name="Xie G."/>
            <person name="Stolz J.F."/>
            <person name="Richardson P."/>
        </authorList>
    </citation>
    <scope>NUCLEOTIDE SEQUENCE [LARGE SCALE GENOMIC DNA]</scope>
    <source>
        <strain evidence="10">ATCC BAA-1101 / DSM 17681 / MLHE-1</strain>
    </source>
</reference>
<evidence type="ECO:0000256" key="6">
    <source>
        <dbReference type="ARBA" id="ARBA00023002"/>
    </source>
</evidence>
<dbReference type="HOGENOM" id="CLU_009665_8_1_6"/>
<dbReference type="NCBIfam" id="TIGR01988">
    <property type="entry name" value="Ubi-OHases"/>
    <property type="match status" value="1"/>
</dbReference>
<gene>
    <name evidence="9" type="ordered locus">Mlg_2543</name>
</gene>
<sequence length="413" mass="44991">MSGRYDIIIAGGGLVGGCLAVALGQTGLRVAVLEAVAPEAPVQPSYDDRTTALSPVSRRILEALDLWPDLEGEITPIREIHISEQGGFGYARLRADREGVPALGYLVPNRRFGQVLPQRLRQQSGLDYLTPARAVATRTTPGGIEVTIEDDEGRRRPLQARLAVAADGTHSALRELWDLPLQTHDYGSHAVIANLTPEEDHRGRAFERFTPDGPMALLPTTGGRCALVWSVADAELNQVLALDDAAFLAQVQRRFGYRLGRLRQVGRRGHYPLRGHRVTQPLAPRGVVIGNAAHTMHPVAGQGLNLALRDVAWLAQLLAEAERAGEDVGHPALLQRYARQRQADTRLIMGFTHLLLGSFGNRLPGLRAGRNLALKWLDVIPPARRAFMRLGMGLGAPLPALAAGCPLNREERR</sequence>
<dbReference type="SUPFAM" id="SSF51905">
    <property type="entry name" value="FAD/NAD(P)-binding domain"/>
    <property type="match status" value="1"/>
</dbReference>
<evidence type="ECO:0000256" key="1">
    <source>
        <dbReference type="ARBA" id="ARBA00001974"/>
    </source>
</evidence>
<dbReference type="PANTHER" id="PTHR43876:SF8">
    <property type="entry name" value="2-OCTAPRENYL-6-METHOXYPHENOL HYDROXYLASE"/>
    <property type="match status" value="1"/>
</dbReference>
<dbReference type="AlphaFoldDB" id="Q0A5K4"/>
<feature type="domain" description="FAD-binding" evidence="8">
    <location>
        <begin position="5"/>
        <end position="345"/>
    </location>
</feature>